<dbReference type="InterPro" id="IPR002173">
    <property type="entry name" value="Carboh/pur_kinase_PfkB_CS"/>
</dbReference>
<sequence length="367" mass="39969">MKDKERMVMERIKRNPYITQNELANELHLSRSAVAGYISALMKKGTIVGRAYMFPEEGSITCIGGANVDRKASLKSNFQKNTSNPVSTTQALGGVARNIAESLGRLSVPVTLLTVVGDDQEATWLLDKTTPYVDMSHVLRLPGKNTGSYTAVLDDSGDMIVAFADMDICEDVEVNFVRDKWSVIRSSKHVLLDTNFSTEVIAEVIRSCKEDQIALCIAPVSAPKIKQLPEDLNGVTYLICNYGEAVEWVGHKGDCYEQLADGILNKGVGNVVITDGKNGIFYKQKQGTTNHLEVVEVPVTDATGAGDAFVAGFLYALNEDKTLEEACVVGMNCSALTLSTYETVSSRLNVANLKKEQLDLVEELGTL</sequence>
<dbReference type="Proteomes" id="UP000741863">
    <property type="component" value="Unassembled WGS sequence"/>
</dbReference>
<dbReference type="SUPFAM" id="SSF46785">
    <property type="entry name" value="Winged helix' DNA-binding domain"/>
    <property type="match status" value="1"/>
</dbReference>
<comment type="caution">
    <text evidence="4">The sequence shown here is derived from an EMBL/GenBank/DDBJ whole genome shotgun (WGS) entry which is preliminary data.</text>
</comment>
<organism evidence="4 5">
    <name type="scientific">Geomicrobium sediminis</name>
    <dbReference type="NCBI Taxonomy" id="1347788"/>
    <lineage>
        <taxon>Bacteria</taxon>
        <taxon>Bacillati</taxon>
        <taxon>Bacillota</taxon>
        <taxon>Bacilli</taxon>
        <taxon>Bacillales</taxon>
        <taxon>Geomicrobium</taxon>
    </lineage>
</organism>
<reference evidence="4 5" key="1">
    <citation type="submission" date="2021-01" db="EMBL/GenBank/DDBJ databases">
        <title>Genomic Encyclopedia of Type Strains, Phase IV (KMG-IV): sequencing the most valuable type-strain genomes for metagenomic binning, comparative biology and taxonomic classification.</title>
        <authorList>
            <person name="Goeker M."/>
        </authorList>
    </citation>
    <scope>NUCLEOTIDE SEQUENCE [LARGE SCALE GENOMIC DNA]</scope>
    <source>
        <strain evidence="4 5">DSM 25540</strain>
    </source>
</reference>
<dbReference type="InterPro" id="IPR036388">
    <property type="entry name" value="WH-like_DNA-bd_sf"/>
</dbReference>
<dbReference type="PROSITE" id="PS00583">
    <property type="entry name" value="PFKB_KINASES_1"/>
    <property type="match status" value="1"/>
</dbReference>
<evidence type="ECO:0000313" key="4">
    <source>
        <dbReference type="EMBL" id="MBM7632065.1"/>
    </source>
</evidence>
<dbReference type="EC" id="2.7.1.83" evidence="4"/>
<feature type="domain" description="Carbohydrate kinase PfkB" evidence="3">
    <location>
        <begin position="59"/>
        <end position="345"/>
    </location>
</feature>
<dbReference type="Gene3D" id="3.40.1190.20">
    <property type="match status" value="1"/>
</dbReference>
<evidence type="ECO:0000256" key="2">
    <source>
        <dbReference type="ARBA" id="ARBA00022777"/>
    </source>
</evidence>
<dbReference type="RefSeq" id="WP_204696136.1">
    <property type="nucleotide sequence ID" value="NZ_JAFBEC010000003.1"/>
</dbReference>
<dbReference type="EMBL" id="JAFBEC010000003">
    <property type="protein sequence ID" value="MBM7632065.1"/>
    <property type="molecule type" value="Genomic_DNA"/>
</dbReference>
<dbReference type="InterPro" id="IPR029056">
    <property type="entry name" value="Ribokinase-like"/>
</dbReference>
<keyword evidence="2 4" id="KW-0418">Kinase</keyword>
<dbReference type="Gene3D" id="1.10.10.10">
    <property type="entry name" value="Winged helix-like DNA-binding domain superfamily/Winged helix DNA-binding domain"/>
    <property type="match status" value="1"/>
</dbReference>
<keyword evidence="1 4" id="KW-0808">Transferase</keyword>
<evidence type="ECO:0000313" key="5">
    <source>
        <dbReference type="Proteomes" id="UP000741863"/>
    </source>
</evidence>
<gene>
    <name evidence="4" type="ORF">JOD17_001158</name>
</gene>
<dbReference type="InterPro" id="IPR011611">
    <property type="entry name" value="PfkB_dom"/>
</dbReference>
<dbReference type="SUPFAM" id="SSF53613">
    <property type="entry name" value="Ribokinase-like"/>
    <property type="match status" value="1"/>
</dbReference>
<dbReference type="Pfam" id="PF13412">
    <property type="entry name" value="HTH_24"/>
    <property type="match status" value="1"/>
</dbReference>
<dbReference type="InterPro" id="IPR036390">
    <property type="entry name" value="WH_DNA-bd_sf"/>
</dbReference>
<proteinExistence type="predicted"/>
<evidence type="ECO:0000256" key="1">
    <source>
        <dbReference type="ARBA" id="ARBA00022679"/>
    </source>
</evidence>
<dbReference type="PANTHER" id="PTHR10584:SF166">
    <property type="entry name" value="RIBOKINASE"/>
    <property type="match status" value="1"/>
</dbReference>
<name>A0ABS2PAF6_9BACL</name>
<protein>
    <submittedName>
        <fullName evidence="4">Pseudouridine kinase</fullName>
        <ecNumber evidence="4">2.7.1.83</ecNumber>
    </submittedName>
</protein>
<evidence type="ECO:0000259" key="3">
    <source>
        <dbReference type="Pfam" id="PF00294"/>
    </source>
</evidence>
<dbReference type="PANTHER" id="PTHR10584">
    <property type="entry name" value="SUGAR KINASE"/>
    <property type="match status" value="1"/>
</dbReference>
<dbReference type="Pfam" id="PF00294">
    <property type="entry name" value="PfkB"/>
    <property type="match status" value="1"/>
</dbReference>
<dbReference type="GO" id="GO:0050225">
    <property type="term" value="F:pseudouridine kinase activity"/>
    <property type="evidence" value="ECO:0007669"/>
    <property type="project" value="UniProtKB-EC"/>
</dbReference>
<accession>A0ABS2PAF6</accession>
<keyword evidence="5" id="KW-1185">Reference proteome</keyword>
<dbReference type="CDD" id="cd01941">
    <property type="entry name" value="YeiC_kinase_like"/>
    <property type="match status" value="1"/>
</dbReference>